<accession>A0A1W1BM59</accession>
<gene>
    <name evidence="6" type="ORF">MNB_SV-12-1889</name>
</gene>
<comment type="similarity">
    <text evidence="1">Belongs to the peptidase C40 family.</text>
</comment>
<dbReference type="PANTHER" id="PTHR47053:SF1">
    <property type="entry name" value="MUREIN DD-ENDOPEPTIDASE MEPH-RELATED"/>
    <property type="match status" value="1"/>
</dbReference>
<reference evidence="6" key="1">
    <citation type="submission" date="2016-10" db="EMBL/GenBank/DDBJ databases">
        <authorList>
            <person name="de Groot N.N."/>
        </authorList>
    </citation>
    <scope>NUCLEOTIDE SEQUENCE</scope>
</reference>
<dbReference type="InterPro" id="IPR038765">
    <property type="entry name" value="Papain-like_cys_pep_sf"/>
</dbReference>
<name>A0A1W1BM59_9ZZZZ</name>
<dbReference type="InterPro" id="IPR000064">
    <property type="entry name" value="NLP_P60_dom"/>
</dbReference>
<dbReference type="GO" id="GO:0008234">
    <property type="term" value="F:cysteine-type peptidase activity"/>
    <property type="evidence" value="ECO:0007669"/>
    <property type="project" value="UniProtKB-KW"/>
</dbReference>
<proteinExistence type="inferred from homology"/>
<dbReference type="EMBL" id="FPHE01000054">
    <property type="protein sequence ID" value="SFV54586.1"/>
    <property type="molecule type" value="Genomic_DNA"/>
</dbReference>
<evidence type="ECO:0000256" key="2">
    <source>
        <dbReference type="ARBA" id="ARBA00022670"/>
    </source>
</evidence>
<keyword evidence="2" id="KW-0645">Protease</keyword>
<dbReference type="SUPFAM" id="SSF54001">
    <property type="entry name" value="Cysteine proteinases"/>
    <property type="match status" value="1"/>
</dbReference>
<keyword evidence="3" id="KW-0378">Hydrolase</keyword>
<dbReference type="InterPro" id="IPR051202">
    <property type="entry name" value="Peptidase_C40"/>
</dbReference>
<sequence>MNLLKNTLFLVLAMQLLVLITLLTGYSLNKLTLINESFRIFNINEENFRKDITLAKIIQKREAIDGLVASIKDSIKDEKIDSFETSPSKFIYKAYVQNRYLPLSWDSDDINLTITKEIESDAKKFLGKRYVWAANGPDCFDCSGFTRYVYRQHGLNIPRHSGNQAEIGTKVEYDELKKGDLVFFDTERQKTGKVNHVGIYLEDGKFIHASSGNKKVVITNFNKKRYYKNHFLWGRRIVKDNIHYAFKSFSFDNINALVSTKSPIETSLDLKQLFSLDDVKKRLMASL</sequence>
<keyword evidence="4" id="KW-0788">Thiol protease</keyword>
<evidence type="ECO:0000259" key="5">
    <source>
        <dbReference type="PROSITE" id="PS51935"/>
    </source>
</evidence>
<dbReference type="PROSITE" id="PS51935">
    <property type="entry name" value="NLPC_P60"/>
    <property type="match status" value="1"/>
</dbReference>
<dbReference type="PANTHER" id="PTHR47053">
    <property type="entry name" value="MUREIN DD-ENDOPEPTIDASE MEPH-RELATED"/>
    <property type="match status" value="1"/>
</dbReference>
<organism evidence="6">
    <name type="scientific">hydrothermal vent metagenome</name>
    <dbReference type="NCBI Taxonomy" id="652676"/>
    <lineage>
        <taxon>unclassified sequences</taxon>
        <taxon>metagenomes</taxon>
        <taxon>ecological metagenomes</taxon>
    </lineage>
</organism>
<evidence type="ECO:0000256" key="4">
    <source>
        <dbReference type="ARBA" id="ARBA00022807"/>
    </source>
</evidence>
<protein>
    <submittedName>
        <fullName evidence="6">NLP/P60 family protein</fullName>
    </submittedName>
</protein>
<feature type="domain" description="NlpC/P60" evidence="5">
    <location>
        <begin position="112"/>
        <end position="238"/>
    </location>
</feature>
<evidence type="ECO:0000313" key="6">
    <source>
        <dbReference type="EMBL" id="SFV54586.1"/>
    </source>
</evidence>
<dbReference type="GO" id="GO:0006508">
    <property type="term" value="P:proteolysis"/>
    <property type="evidence" value="ECO:0007669"/>
    <property type="project" value="UniProtKB-KW"/>
</dbReference>
<dbReference type="AlphaFoldDB" id="A0A1W1BM59"/>
<dbReference type="Gene3D" id="3.90.1720.10">
    <property type="entry name" value="endopeptidase domain like (from Nostoc punctiforme)"/>
    <property type="match status" value="1"/>
</dbReference>
<evidence type="ECO:0000256" key="1">
    <source>
        <dbReference type="ARBA" id="ARBA00007074"/>
    </source>
</evidence>
<dbReference type="Pfam" id="PF00877">
    <property type="entry name" value="NLPC_P60"/>
    <property type="match status" value="1"/>
</dbReference>
<evidence type="ECO:0000256" key="3">
    <source>
        <dbReference type="ARBA" id="ARBA00022801"/>
    </source>
</evidence>